<dbReference type="EMBL" id="KI669460">
    <property type="protein sequence ID" value="OCF59508.1"/>
    <property type="molecule type" value="Genomic_DNA"/>
</dbReference>
<gene>
    <name evidence="1" type="ORF">L486_02175</name>
</gene>
<dbReference type="Proteomes" id="UP000092583">
    <property type="component" value="Unassembled WGS sequence"/>
</dbReference>
<reference evidence="1 2" key="1">
    <citation type="submission" date="2013-07" db="EMBL/GenBank/DDBJ databases">
        <title>The Genome Sequence of Kwoniella mangroviensis CBS10435.</title>
        <authorList>
            <consortium name="The Broad Institute Genome Sequencing Platform"/>
            <person name="Cuomo C."/>
            <person name="Litvintseva A."/>
            <person name="Chen Y."/>
            <person name="Heitman J."/>
            <person name="Sun S."/>
            <person name="Springer D."/>
            <person name="Dromer F."/>
            <person name="Young S.K."/>
            <person name="Zeng Q."/>
            <person name="Gargeya S."/>
            <person name="Fitzgerald M."/>
            <person name="Abouelleil A."/>
            <person name="Alvarado L."/>
            <person name="Berlin A.M."/>
            <person name="Chapman S.B."/>
            <person name="Dewar J."/>
            <person name="Goldberg J."/>
            <person name="Griggs A."/>
            <person name="Gujja S."/>
            <person name="Hansen M."/>
            <person name="Howarth C."/>
            <person name="Imamovic A."/>
            <person name="Larimer J."/>
            <person name="McCowan C."/>
            <person name="Murphy C."/>
            <person name="Pearson M."/>
            <person name="Priest M."/>
            <person name="Roberts A."/>
            <person name="Saif S."/>
            <person name="Shea T."/>
            <person name="Sykes S."/>
            <person name="Wortman J."/>
            <person name="Nusbaum C."/>
            <person name="Birren B."/>
        </authorList>
    </citation>
    <scope>NUCLEOTIDE SEQUENCE [LARGE SCALE GENOMIC DNA]</scope>
    <source>
        <strain evidence="1 2">CBS 10435</strain>
    </source>
</reference>
<evidence type="ECO:0008006" key="3">
    <source>
        <dbReference type="Google" id="ProtNLM"/>
    </source>
</evidence>
<reference evidence="2" key="2">
    <citation type="submission" date="2013-12" db="EMBL/GenBank/DDBJ databases">
        <title>Evolution of pathogenesis and genome organization in the Tremellales.</title>
        <authorList>
            <person name="Cuomo C."/>
            <person name="Litvintseva A."/>
            <person name="Heitman J."/>
            <person name="Chen Y."/>
            <person name="Sun S."/>
            <person name="Springer D."/>
            <person name="Dromer F."/>
            <person name="Young S."/>
            <person name="Zeng Q."/>
            <person name="Chapman S."/>
            <person name="Gujja S."/>
            <person name="Saif S."/>
            <person name="Birren B."/>
        </authorList>
    </citation>
    <scope>NUCLEOTIDE SEQUENCE [LARGE SCALE GENOMIC DNA]</scope>
    <source>
        <strain evidence="2">CBS 10435</strain>
    </source>
</reference>
<dbReference type="AlphaFoldDB" id="A0A1B9IVG1"/>
<proteinExistence type="predicted"/>
<organism evidence="1 2">
    <name type="scientific">Kwoniella mangroviensis CBS 10435</name>
    <dbReference type="NCBI Taxonomy" id="1331196"/>
    <lineage>
        <taxon>Eukaryota</taxon>
        <taxon>Fungi</taxon>
        <taxon>Dikarya</taxon>
        <taxon>Basidiomycota</taxon>
        <taxon>Agaricomycotina</taxon>
        <taxon>Tremellomycetes</taxon>
        <taxon>Tremellales</taxon>
        <taxon>Cryptococcaceae</taxon>
        <taxon>Kwoniella</taxon>
    </lineage>
</organism>
<name>A0A1B9IVG1_9TREE</name>
<protein>
    <recommendedName>
        <fullName evidence="3">BTB domain-containing protein</fullName>
    </recommendedName>
</protein>
<evidence type="ECO:0000313" key="2">
    <source>
        <dbReference type="Proteomes" id="UP000092583"/>
    </source>
</evidence>
<dbReference type="OrthoDB" id="2563850at2759"/>
<accession>A0A1B9IVG1</accession>
<keyword evidence="2" id="KW-1185">Reference proteome</keyword>
<sequence>MGNDDTPIEYHSFYNDPRDEVIIRSSDDINFRASKHKLIRVRALFSTFFKYILDIRPVDRSEAIPLDFSSEVVLTFLDAISTSTVDIPPLEKEKANSLLNLCNFLMSDSIHSSVHQAVIASYKSRPFDLLEIASSVNDIKMAKDAPEKVNEWTISQLKESENGEYPSHVRARMISRNSLKNYDPLINWPSYILVMNKEC</sequence>
<evidence type="ECO:0000313" key="1">
    <source>
        <dbReference type="EMBL" id="OCF59508.1"/>
    </source>
</evidence>